<feature type="compositionally biased region" description="Basic and acidic residues" evidence="1">
    <location>
        <begin position="333"/>
        <end position="354"/>
    </location>
</feature>
<gene>
    <name evidence="2" type="ORF">TrLO_g7598</name>
</gene>
<name>A0A9W7CCN3_9STRA</name>
<feature type="compositionally biased region" description="Polar residues" evidence="1">
    <location>
        <begin position="465"/>
        <end position="476"/>
    </location>
</feature>
<sequence length="821" mass="89961">MPKLQPTDTSCPSVISYGTLRKTLKSLETYTKKKKLKGFETMTVLSLHITRYTSTIKKSIPQHSLVVVTRQLSTGGKGGTTALLKDWKLPGYARDREGRGGKSIYESSRPVDVTNGVKDMQKKILKTPLNGPSPGVLRAPLLANPFVVVDANIPDEKKVLINKFLREGKTGETVTTFYERLKKQDDSADEHEDDAASDATTDPFVVGATIGGATKSGGVKKGKITKLHSQVYVYVRWDEDMWNKKVNKAKLSILQAPPKKKPKPKTPTPPLDSSSDESDDGLNTMSGQTQDTENPKPFPSSTEFWSDTTAFASATRLTANLREKRKNSTRKVTRSDLAREAKDGTPAKKVDFHKHANNKKRMKVSFKEKDDIEDNDDDDDESQTFAFPENDDLEEDSNEAPSPGPEITRRSRGGRIFLPALPGSSSKHRSSRSRLRPSTSTSASAFTSPDPNPEPQAPPRIERNLSPNQGQTSSDGSALLASKGLGTGFSEAVLSPGKFGSPSNKRKKATKYGKRGAARITGSRLTASALARHTKKSAVFQSDADDKSEDEEASEKQLEGLKRFEEQEEVEEKEEGEEVVKTHEVVSPPDTQVKSLVVEEEEEGEGKNVEENVEENIEKNIEENIEENVADVEMPDVNVNSSQPETQQENVVDVEMPDANVNEVEEEEQTPITQIAPTPSATATATAIATDHSSHSSDLVTPQPKPKPQQPSQLSQQSQGLFNLNGTDYDTDDDDKTVAKAIFSQNDPSIFSATQTQTDGNNMNNIILPSHAKEQENKNAKPNPSPANLDETPVETPANTQSGSFSFIPTPQNLFNTIFRS</sequence>
<comment type="caution">
    <text evidence="2">The sequence shown here is derived from an EMBL/GenBank/DDBJ whole genome shotgun (WGS) entry which is preliminary data.</text>
</comment>
<feature type="compositionally biased region" description="Polar residues" evidence="1">
    <location>
        <begin position="281"/>
        <end position="292"/>
    </location>
</feature>
<feature type="compositionally biased region" description="Basic and acidic residues" evidence="1">
    <location>
        <begin position="554"/>
        <end position="565"/>
    </location>
</feature>
<feature type="compositionally biased region" description="Acidic residues" evidence="1">
    <location>
        <begin position="566"/>
        <end position="577"/>
    </location>
</feature>
<feature type="compositionally biased region" description="Polar residues" evidence="1">
    <location>
        <begin position="743"/>
        <end position="767"/>
    </location>
</feature>
<feature type="region of interest" description="Disordered" evidence="1">
    <location>
        <begin position="659"/>
        <end position="807"/>
    </location>
</feature>
<feature type="compositionally biased region" description="Basic and acidic residues" evidence="1">
    <location>
        <begin position="605"/>
        <end position="614"/>
    </location>
</feature>
<dbReference type="Proteomes" id="UP001165122">
    <property type="component" value="Unassembled WGS sequence"/>
</dbReference>
<feature type="compositionally biased region" description="Low complexity" evidence="1">
    <location>
        <begin position="670"/>
        <end position="691"/>
    </location>
</feature>
<organism evidence="2 3">
    <name type="scientific">Triparma laevis f. longispina</name>
    <dbReference type="NCBI Taxonomy" id="1714387"/>
    <lineage>
        <taxon>Eukaryota</taxon>
        <taxon>Sar</taxon>
        <taxon>Stramenopiles</taxon>
        <taxon>Ochrophyta</taxon>
        <taxon>Bolidophyceae</taxon>
        <taxon>Parmales</taxon>
        <taxon>Triparmaceae</taxon>
        <taxon>Triparma</taxon>
    </lineage>
</organism>
<protein>
    <submittedName>
        <fullName evidence="2">Uncharacterized protein</fullName>
    </submittedName>
</protein>
<feature type="compositionally biased region" description="Basic residues" evidence="1">
    <location>
        <begin position="504"/>
        <end position="517"/>
    </location>
</feature>
<keyword evidence="3" id="KW-1185">Reference proteome</keyword>
<reference evidence="3" key="1">
    <citation type="journal article" date="2023" name="Commun. Biol.">
        <title>Genome analysis of Parmales, the sister group of diatoms, reveals the evolutionary specialization of diatoms from phago-mixotrophs to photoautotrophs.</title>
        <authorList>
            <person name="Ban H."/>
            <person name="Sato S."/>
            <person name="Yoshikawa S."/>
            <person name="Yamada K."/>
            <person name="Nakamura Y."/>
            <person name="Ichinomiya M."/>
            <person name="Sato N."/>
            <person name="Blanc-Mathieu R."/>
            <person name="Endo H."/>
            <person name="Kuwata A."/>
            <person name="Ogata H."/>
        </authorList>
    </citation>
    <scope>NUCLEOTIDE SEQUENCE [LARGE SCALE GENOMIC DNA]</scope>
    <source>
        <strain evidence="3">NIES 3700</strain>
    </source>
</reference>
<feature type="compositionally biased region" description="Polar residues" evidence="1">
    <location>
        <begin position="299"/>
        <end position="318"/>
    </location>
</feature>
<evidence type="ECO:0000313" key="2">
    <source>
        <dbReference type="EMBL" id="GMI07442.1"/>
    </source>
</evidence>
<dbReference type="AlphaFoldDB" id="A0A9W7CCN3"/>
<feature type="compositionally biased region" description="Acidic residues" evidence="1">
    <location>
        <begin position="371"/>
        <end position="382"/>
    </location>
</feature>
<feature type="compositionally biased region" description="Low complexity" evidence="1">
    <location>
        <begin position="436"/>
        <end position="448"/>
    </location>
</feature>
<dbReference type="EMBL" id="BRXW01000112">
    <property type="protein sequence ID" value="GMI07442.1"/>
    <property type="molecule type" value="Genomic_DNA"/>
</dbReference>
<feature type="compositionally biased region" description="Basic residues" evidence="1">
    <location>
        <begin position="426"/>
        <end position="435"/>
    </location>
</feature>
<feature type="compositionally biased region" description="Low complexity" evidence="1">
    <location>
        <begin position="710"/>
        <end position="719"/>
    </location>
</feature>
<feature type="region of interest" description="Disordered" evidence="1">
    <location>
        <begin position="252"/>
        <end position="614"/>
    </location>
</feature>
<evidence type="ECO:0000313" key="3">
    <source>
        <dbReference type="Proteomes" id="UP001165122"/>
    </source>
</evidence>
<dbReference type="OrthoDB" id="10493420at2759"/>
<proteinExistence type="predicted"/>
<accession>A0A9W7CCN3</accession>
<feature type="compositionally biased region" description="Basic residues" evidence="1">
    <location>
        <begin position="323"/>
        <end position="332"/>
    </location>
</feature>
<evidence type="ECO:0000256" key="1">
    <source>
        <dbReference type="SAM" id="MobiDB-lite"/>
    </source>
</evidence>
<feature type="compositionally biased region" description="Acidic residues" evidence="1">
    <location>
        <begin position="389"/>
        <end position="398"/>
    </location>
</feature>
<feature type="compositionally biased region" description="Basic residues" evidence="1">
    <location>
        <begin position="355"/>
        <end position="364"/>
    </location>
</feature>
<feature type="compositionally biased region" description="Polar residues" evidence="1">
    <location>
        <begin position="797"/>
        <end position="807"/>
    </location>
</feature>